<protein>
    <submittedName>
        <fullName evidence="1">Uncharacterized protein</fullName>
    </submittedName>
</protein>
<reference evidence="1 2" key="1">
    <citation type="submission" date="2023-03" db="EMBL/GenBank/DDBJ databases">
        <title>High recombination rates correlate with genetic variation in Cardiocondyla obscurior ants.</title>
        <authorList>
            <person name="Errbii M."/>
        </authorList>
    </citation>
    <scope>NUCLEOTIDE SEQUENCE [LARGE SCALE GENOMIC DNA]</scope>
    <source>
        <strain evidence="1">Alpha-2009</strain>
        <tissue evidence="1">Whole body</tissue>
    </source>
</reference>
<proteinExistence type="predicted"/>
<dbReference type="EMBL" id="JADYXP020000001">
    <property type="protein sequence ID" value="KAL0133072.1"/>
    <property type="molecule type" value="Genomic_DNA"/>
</dbReference>
<dbReference type="Proteomes" id="UP001430953">
    <property type="component" value="Unassembled WGS sequence"/>
</dbReference>
<gene>
    <name evidence="1" type="ORF">PUN28_000675</name>
</gene>
<dbReference type="AlphaFoldDB" id="A0AAW2H0I1"/>
<keyword evidence="2" id="KW-1185">Reference proteome</keyword>
<organism evidence="1 2">
    <name type="scientific">Cardiocondyla obscurior</name>
    <dbReference type="NCBI Taxonomy" id="286306"/>
    <lineage>
        <taxon>Eukaryota</taxon>
        <taxon>Metazoa</taxon>
        <taxon>Ecdysozoa</taxon>
        <taxon>Arthropoda</taxon>
        <taxon>Hexapoda</taxon>
        <taxon>Insecta</taxon>
        <taxon>Pterygota</taxon>
        <taxon>Neoptera</taxon>
        <taxon>Endopterygota</taxon>
        <taxon>Hymenoptera</taxon>
        <taxon>Apocrita</taxon>
        <taxon>Aculeata</taxon>
        <taxon>Formicoidea</taxon>
        <taxon>Formicidae</taxon>
        <taxon>Myrmicinae</taxon>
        <taxon>Cardiocondyla</taxon>
    </lineage>
</organism>
<sequence length="123" mass="14747">MAVLKNPCVPNERTSVPTRSFVRKTSLYNYNWQNNRHATKRASLHPDFFLQRFEGVPVLAEREAINDSRVRLSRAVRYGFTRVARYYVTWRDVNGNSARRWWRRRRRQRNSPESLFSLLGGFR</sequence>
<evidence type="ECO:0000313" key="1">
    <source>
        <dbReference type="EMBL" id="KAL0133072.1"/>
    </source>
</evidence>
<comment type="caution">
    <text evidence="1">The sequence shown here is derived from an EMBL/GenBank/DDBJ whole genome shotgun (WGS) entry which is preliminary data.</text>
</comment>
<name>A0AAW2H0I1_9HYME</name>
<evidence type="ECO:0000313" key="2">
    <source>
        <dbReference type="Proteomes" id="UP001430953"/>
    </source>
</evidence>
<accession>A0AAW2H0I1</accession>